<dbReference type="Proteomes" id="UP000190037">
    <property type="component" value="Unassembled WGS sequence"/>
</dbReference>
<gene>
    <name evidence="2" type="ORF">B4N89_22380</name>
</gene>
<dbReference type="eggNOG" id="COG2802">
    <property type="taxonomic scope" value="Bacteria"/>
</dbReference>
<comment type="caution">
    <text evidence="2">The sequence shown here is derived from an EMBL/GenBank/DDBJ whole genome shotgun (WGS) entry which is preliminary data.</text>
</comment>
<feature type="domain" description="Lon N-terminal" evidence="1">
    <location>
        <begin position="8"/>
        <end position="206"/>
    </location>
</feature>
<organism evidence="2 3">
    <name type="scientific">Embleya scabrispora</name>
    <dbReference type="NCBI Taxonomy" id="159449"/>
    <lineage>
        <taxon>Bacteria</taxon>
        <taxon>Bacillati</taxon>
        <taxon>Actinomycetota</taxon>
        <taxon>Actinomycetes</taxon>
        <taxon>Kitasatosporales</taxon>
        <taxon>Streptomycetaceae</taxon>
        <taxon>Embleya</taxon>
    </lineage>
</organism>
<dbReference type="PANTHER" id="PTHR46732:SF8">
    <property type="entry name" value="ATP-DEPENDENT PROTEASE LA (LON) DOMAIN PROTEIN"/>
    <property type="match status" value="1"/>
</dbReference>
<evidence type="ECO:0000313" key="2">
    <source>
        <dbReference type="EMBL" id="OPC83316.1"/>
    </source>
</evidence>
<dbReference type="EMBL" id="MWQN01000001">
    <property type="protein sequence ID" value="OPC83316.1"/>
    <property type="molecule type" value="Genomic_DNA"/>
</dbReference>
<dbReference type="Gene3D" id="1.20.58.1480">
    <property type="match status" value="1"/>
</dbReference>
<proteinExistence type="predicted"/>
<evidence type="ECO:0000313" key="3">
    <source>
        <dbReference type="Proteomes" id="UP000190037"/>
    </source>
</evidence>
<dbReference type="AlphaFoldDB" id="A0A1T3P2J1"/>
<dbReference type="RefSeq" id="WP_078977610.1">
    <property type="nucleotide sequence ID" value="NZ_MWQN01000001.1"/>
</dbReference>
<dbReference type="InterPro" id="IPR046336">
    <property type="entry name" value="Lon_prtase_N_sf"/>
</dbReference>
<dbReference type="InterPro" id="IPR003111">
    <property type="entry name" value="Lon_prtase_N"/>
</dbReference>
<dbReference type="PANTHER" id="PTHR46732">
    <property type="entry name" value="ATP-DEPENDENT PROTEASE LA (LON) DOMAIN PROTEIN"/>
    <property type="match status" value="1"/>
</dbReference>
<sequence>MVTVTDRLPLFPLNSVLYPGLVLPLHIFEERYRALVRDLEALPQAEQRFGVVALRTGREVGDIEGDPLAVLHPVGCTAEIATIKTHEDGRYDLVATGATRFELVSVDDSGPYLYAEVEYLADPPGERADVLGLAATRAFAEYQRRLLTAQQRTPMSLPELPDDPVVLSYLVAAAVVLDPHDKQRLLEAEDATARLTAEVELLRREAALLDHLPSLPAIELLRQNIEPN</sequence>
<dbReference type="InterPro" id="IPR015947">
    <property type="entry name" value="PUA-like_sf"/>
</dbReference>
<dbReference type="Gene3D" id="2.30.130.40">
    <property type="entry name" value="LON domain-like"/>
    <property type="match status" value="1"/>
</dbReference>
<dbReference type="SUPFAM" id="SSF88697">
    <property type="entry name" value="PUA domain-like"/>
    <property type="match status" value="1"/>
</dbReference>
<keyword evidence="3" id="KW-1185">Reference proteome</keyword>
<dbReference type="PROSITE" id="PS51787">
    <property type="entry name" value="LON_N"/>
    <property type="match status" value="1"/>
</dbReference>
<reference evidence="2 3" key="1">
    <citation type="submission" date="2017-03" db="EMBL/GenBank/DDBJ databases">
        <title>Draft genome sequence of Streptomyces scabrisporus NF3, endophyte isolated from Amphipterygium adstringens.</title>
        <authorList>
            <person name="Vazquez M."/>
            <person name="Ceapa C.D."/>
            <person name="Rodriguez Luna D."/>
            <person name="Sanchez Esquivel S."/>
        </authorList>
    </citation>
    <scope>NUCLEOTIDE SEQUENCE [LARGE SCALE GENOMIC DNA]</scope>
    <source>
        <strain evidence="2 3">NF3</strain>
    </source>
</reference>
<protein>
    <submittedName>
        <fullName evidence="2">Peptidase S16</fullName>
    </submittedName>
</protein>
<dbReference type="SMART" id="SM00464">
    <property type="entry name" value="LON"/>
    <property type="match status" value="1"/>
</dbReference>
<name>A0A1T3P2J1_9ACTN</name>
<accession>A0A1T3P2J1</accession>
<dbReference type="Pfam" id="PF02190">
    <property type="entry name" value="LON_substr_bdg"/>
    <property type="match status" value="1"/>
</dbReference>
<evidence type="ECO:0000259" key="1">
    <source>
        <dbReference type="PROSITE" id="PS51787"/>
    </source>
</evidence>
<dbReference type="STRING" id="159449.B4N89_22380"/>
<dbReference type="OrthoDB" id="25394at2"/>